<dbReference type="Pfam" id="PF00355">
    <property type="entry name" value="Rieske"/>
    <property type="match status" value="1"/>
</dbReference>
<comment type="caution">
    <text evidence="9">The sequence shown here is derived from an EMBL/GenBank/DDBJ whole genome shotgun (WGS) entry which is preliminary data.</text>
</comment>
<dbReference type="PROSITE" id="PS00570">
    <property type="entry name" value="RING_HYDROXYL_ALPHA"/>
    <property type="match status" value="1"/>
</dbReference>
<gene>
    <name evidence="9" type="ORF">ABZ510_36290</name>
</gene>
<dbReference type="Gene3D" id="2.102.10.10">
    <property type="entry name" value="Rieske [2Fe-2S] iron-sulphur domain"/>
    <property type="match status" value="1"/>
</dbReference>
<dbReference type="PANTHER" id="PTHR43756:SF5">
    <property type="entry name" value="CHOLINE MONOOXYGENASE, CHLOROPLASTIC"/>
    <property type="match status" value="1"/>
</dbReference>
<evidence type="ECO:0000259" key="8">
    <source>
        <dbReference type="PROSITE" id="PS51296"/>
    </source>
</evidence>
<accession>A0ABV2X2A6</accession>
<organism evidence="9 10">
    <name type="scientific">Nocardia rhamnosiphila</name>
    <dbReference type="NCBI Taxonomy" id="426716"/>
    <lineage>
        <taxon>Bacteria</taxon>
        <taxon>Bacillati</taxon>
        <taxon>Actinomycetota</taxon>
        <taxon>Actinomycetes</taxon>
        <taxon>Mycobacteriales</taxon>
        <taxon>Nocardiaceae</taxon>
        <taxon>Nocardia</taxon>
    </lineage>
</organism>
<dbReference type="PRINTS" id="PR00090">
    <property type="entry name" value="RNGDIOXGNASE"/>
</dbReference>
<evidence type="ECO:0000256" key="1">
    <source>
        <dbReference type="ARBA" id="ARBA00001962"/>
    </source>
</evidence>
<dbReference type="InterPro" id="IPR001663">
    <property type="entry name" value="Rng_hydr_dOase-A"/>
</dbReference>
<dbReference type="CDD" id="cd08882">
    <property type="entry name" value="RHO_alpha_C_MupW-like"/>
    <property type="match status" value="1"/>
</dbReference>
<evidence type="ECO:0000256" key="5">
    <source>
        <dbReference type="ARBA" id="ARBA00023004"/>
    </source>
</evidence>
<dbReference type="GO" id="GO:0051213">
    <property type="term" value="F:dioxygenase activity"/>
    <property type="evidence" value="ECO:0007669"/>
    <property type="project" value="UniProtKB-KW"/>
</dbReference>
<protein>
    <submittedName>
        <fullName evidence="9">Aromatic ring-hydroxylating dioxygenase subunit alpha</fullName>
    </submittedName>
</protein>
<dbReference type="InterPro" id="IPR015881">
    <property type="entry name" value="ARHD_Rieske_2Fe_2S"/>
</dbReference>
<feature type="domain" description="Rieske" evidence="8">
    <location>
        <begin position="82"/>
        <end position="189"/>
    </location>
</feature>
<dbReference type="Gene3D" id="3.90.380.10">
    <property type="entry name" value="Naphthalene 1,2-dioxygenase Alpha Subunit, Chain A, domain 1"/>
    <property type="match status" value="1"/>
</dbReference>
<evidence type="ECO:0000313" key="10">
    <source>
        <dbReference type="Proteomes" id="UP001550628"/>
    </source>
</evidence>
<dbReference type="PANTHER" id="PTHR43756">
    <property type="entry name" value="CHOLINE MONOOXYGENASE, CHLOROPLASTIC"/>
    <property type="match status" value="1"/>
</dbReference>
<keyword evidence="3" id="KW-0479">Metal-binding</keyword>
<dbReference type="InterPro" id="IPR017941">
    <property type="entry name" value="Rieske_2Fe-2S"/>
</dbReference>
<keyword evidence="6" id="KW-0411">Iron-sulfur</keyword>
<dbReference type="Proteomes" id="UP001550628">
    <property type="component" value="Unassembled WGS sequence"/>
</dbReference>
<comment type="cofactor">
    <cofactor evidence="1">
        <name>Fe cation</name>
        <dbReference type="ChEBI" id="CHEBI:24875"/>
    </cofactor>
</comment>
<evidence type="ECO:0000256" key="3">
    <source>
        <dbReference type="ARBA" id="ARBA00022723"/>
    </source>
</evidence>
<name>A0ABV2X2A6_9NOCA</name>
<dbReference type="RefSeq" id="WP_356960209.1">
    <property type="nucleotide sequence ID" value="NZ_JBEYBD010000051.1"/>
</dbReference>
<evidence type="ECO:0000256" key="7">
    <source>
        <dbReference type="ARBA" id="ARBA00023027"/>
    </source>
</evidence>
<dbReference type="InterPro" id="IPR015879">
    <property type="entry name" value="Ring_hydroxy_dOase_asu_C_dom"/>
</dbReference>
<keyword evidence="2" id="KW-0001">2Fe-2S</keyword>
<dbReference type="Pfam" id="PF00848">
    <property type="entry name" value="Ring_hydroxyl_A"/>
    <property type="match status" value="1"/>
</dbReference>
<keyword evidence="5" id="KW-0408">Iron</keyword>
<evidence type="ECO:0000256" key="4">
    <source>
        <dbReference type="ARBA" id="ARBA00023002"/>
    </source>
</evidence>
<keyword evidence="10" id="KW-1185">Reference proteome</keyword>
<proteinExistence type="predicted"/>
<keyword evidence="4" id="KW-0560">Oxidoreductase</keyword>
<dbReference type="SUPFAM" id="SSF55961">
    <property type="entry name" value="Bet v1-like"/>
    <property type="match status" value="1"/>
</dbReference>
<dbReference type="InterPro" id="IPR036922">
    <property type="entry name" value="Rieske_2Fe-2S_sf"/>
</dbReference>
<dbReference type="EMBL" id="JBEYBF010000062">
    <property type="protein sequence ID" value="MEU1957295.1"/>
    <property type="molecule type" value="Genomic_DNA"/>
</dbReference>
<keyword evidence="9" id="KW-0223">Dioxygenase</keyword>
<evidence type="ECO:0000313" key="9">
    <source>
        <dbReference type="EMBL" id="MEU1957295.1"/>
    </source>
</evidence>
<dbReference type="SUPFAM" id="SSF50022">
    <property type="entry name" value="ISP domain"/>
    <property type="match status" value="1"/>
</dbReference>
<evidence type="ECO:0000256" key="2">
    <source>
        <dbReference type="ARBA" id="ARBA00022714"/>
    </source>
</evidence>
<dbReference type="CDD" id="cd03469">
    <property type="entry name" value="Rieske_RO_Alpha_N"/>
    <property type="match status" value="1"/>
</dbReference>
<evidence type="ECO:0000256" key="6">
    <source>
        <dbReference type="ARBA" id="ARBA00023014"/>
    </source>
</evidence>
<dbReference type="PROSITE" id="PS51296">
    <property type="entry name" value="RIESKE"/>
    <property type="match status" value="1"/>
</dbReference>
<sequence length="484" mass="55020">MTREGDQSGSASAEEIEALVAAVTKGRPGPNYQDILEGDGGPIPEYMRPSWRDLGNEDIPIQRYISPEFAKLEAEKLWRRVWQMVCREEEIPEPGDHIVYRIVNDSFIIMRTEDGSIKALQNACLHRGRTLRTKDGRVPEIRCSFHGLTWDLQGKLKDLPCAWDFKHVDPERFSLPDAKVGTWGGWVFINMDPDCEPLDEHLAPIPDHFKHAAYEARYKSVHVAQVMDCNWKVALEAFIEAWHLTQTHPQSAPSAADITTQYDLFGDNVSRTLTPVGVASPSIEDIDEQEIYDNYLQGRTFYEERLGVAGSKDISRGAGDDDLPEGVTARETIVNHIRTTIGPATGMDFTETPAYQLIDALEYFVFPNFFPWDQAQTNQIYRFRPNGEDPDSCIAEVMYLTPVPEGQERPKPAPIHWLERNGDWLEAPELGRLASTINQDRLNLPHIQTGLKTLARTKPGITLANYQESRIRLFHHTLMNWINK</sequence>
<keyword evidence="7" id="KW-0520">NAD</keyword>
<reference evidence="9 10" key="1">
    <citation type="submission" date="2024-06" db="EMBL/GenBank/DDBJ databases">
        <title>The Natural Products Discovery Center: Release of the First 8490 Sequenced Strains for Exploring Actinobacteria Biosynthetic Diversity.</title>
        <authorList>
            <person name="Kalkreuter E."/>
            <person name="Kautsar S.A."/>
            <person name="Yang D."/>
            <person name="Bader C.D."/>
            <person name="Teijaro C.N."/>
            <person name="Fluegel L."/>
            <person name="Davis C.M."/>
            <person name="Simpson J.R."/>
            <person name="Lauterbach L."/>
            <person name="Steele A.D."/>
            <person name="Gui C."/>
            <person name="Meng S."/>
            <person name="Li G."/>
            <person name="Viehrig K."/>
            <person name="Ye F."/>
            <person name="Su P."/>
            <person name="Kiefer A.F."/>
            <person name="Nichols A."/>
            <person name="Cepeda A.J."/>
            <person name="Yan W."/>
            <person name="Fan B."/>
            <person name="Jiang Y."/>
            <person name="Adhikari A."/>
            <person name="Zheng C.-J."/>
            <person name="Schuster L."/>
            <person name="Cowan T.M."/>
            <person name="Smanski M.J."/>
            <person name="Chevrette M.G."/>
            <person name="De Carvalho L.P.S."/>
            <person name="Shen B."/>
        </authorList>
    </citation>
    <scope>NUCLEOTIDE SEQUENCE [LARGE SCALE GENOMIC DNA]</scope>
    <source>
        <strain evidence="9 10">NPDC019708</strain>
    </source>
</reference>